<keyword evidence="7 8" id="KW-0694">RNA-binding</keyword>
<feature type="binding site" evidence="8">
    <location>
        <position position="494"/>
    </location>
    <ligand>
        <name>Mg(2+)</name>
        <dbReference type="ChEBI" id="CHEBI:18420"/>
    </ligand>
</feature>
<evidence type="ECO:0000313" key="10">
    <source>
        <dbReference type="EMBL" id="NKW09274.1"/>
    </source>
</evidence>
<dbReference type="PROSITE" id="PS50126">
    <property type="entry name" value="S1"/>
    <property type="match status" value="1"/>
</dbReference>
<evidence type="ECO:0000259" key="9">
    <source>
        <dbReference type="PROSITE" id="PS50126"/>
    </source>
</evidence>
<dbReference type="Pfam" id="PF01138">
    <property type="entry name" value="RNase_PH"/>
    <property type="match status" value="2"/>
</dbReference>
<dbReference type="Gene3D" id="2.40.50.140">
    <property type="entry name" value="Nucleic acid-binding proteins"/>
    <property type="match status" value="1"/>
</dbReference>
<dbReference type="Pfam" id="PF03725">
    <property type="entry name" value="RNase_PH_C"/>
    <property type="match status" value="2"/>
</dbReference>
<dbReference type="InterPro" id="IPR012162">
    <property type="entry name" value="PNPase"/>
</dbReference>
<dbReference type="Proteomes" id="UP000558475">
    <property type="component" value="Unassembled WGS sequence"/>
</dbReference>
<dbReference type="InterPro" id="IPR004088">
    <property type="entry name" value="KH_dom_type_1"/>
</dbReference>
<dbReference type="InterPro" id="IPR015848">
    <property type="entry name" value="PNPase_PH_RNA-bd_bac/org-type"/>
</dbReference>
<feature type="binding site" evidence="8">
    <location>
        <position position="488"/>
    </location>
    <ligand>
        <name>Mg(2+)</name>
        <dbReference type="ChEBI" id="CHEBI:18420"/>
    </ligand>
</feature>
<dbReference type="Gene3D" id="3.30.230.70">
    <property type="entry name" value="GHMP Kinase, N-terminal domain"/>
    <property type="match status" value="2"/>
</dbReference>
<dbReference type="InterPro" id="IPR015847">
    <property type="entry name" value="ExoRNase_PH_dom2"/>
</dbReference>
<dbReference type="InterPro" id="IPR036345">
    <property type="entry name" value="ExoRNase_PH_dom2_sf"/>
</dbReference>
<evidence type="ECO:0000256" key="4">
    <source>
        <dbReference type="ARBA" id="ARBA00022695"/>
    </source>
</evidence>
<protein>
    <recommendedName>
        <fullName evidence="8">Polyribonucleotide nucleotidyltransferase</fullName>
        <ecNumber evidence="8">2.7.7.8</ecNumber>
    </recommendedName>
    <alternativeName>
        <fullName evidence="8">Polynucleotide phosphorylase</fullName>
        <shortName evidence="8">PNPase</shortName>
    </alternativeName>
</protein>
<dbReference type="Pfam" id="PF00013">
    <property type="entry name" value="KH_1"/>
    <property type="match status" value="1"/>
</dbReference>
<comment type="caution">
    <text evidence="10">The sequence shown here is derived from an EMBL/GenBank/DDBJ whole genome shotgun (WGS) entry which is preliminary data.</text>
</comment>
<dbReference type="GO" id="GO:0003723">
    <property type="term" value="F:RNA binding"/>
    <property type="evidence" value="ECO:0007669"/>
    <property type="project" value="UniProtKB-UniRule"/>
</dbReference>
<name>A0A7X6FP87_9HYPH</name>
<dbReference type="InterPro" id="IPR020568">
    <property type="entry name" value="Ribosomal_Su5_D2-typ_SF"/>
</dbReference>
<keyword evidence="5 8" id="KW-0479">Metal-binding</keyword>
<evidence type="ECO:0000256" key="2">
    <source>
        <dbReference type="ARBA" id="ARBA00022490"/>
    </source>
</evidence>
<evidence type="ECO:0000256" key="6">
    <source>
        <dbReference type="ARBA" id="ARBA00022842"/>
    </source>
</evidence>
<dbReference type="SUPFAM" id="SSF50249">
    <property type="entry name" value="Nucleic acid-binding proteins"/>
    <property type="match status" value="1"/>
</dbReference>
<dbReference type="GO" id="GO:0004654">
    <property type="term" value="F:polyribonucleotide nucleotidyltransferase activity"/>
    <property type="evidence" value="ECO:0007669"/>
    <property type="project" value="UniProtKB-UniRule"/>
</dbReference>
<dbReference type="InterPro" id="IPR012340">
    <property type="entry name" value="NA-bd_OB-fold"/>
</dbReference>
<accession>A0A7X6FP87</accession>
<comment type="similarity">
    <text evidence="1 8">Belongs to the polyribonucleotide nucleotidyltransferase family.</text>
</comment>
<dbReference type="PIRSF" id="PIRSF005499">
    <property type="entry name" value="PNPase"/>
    <property type="match status" value="1"/>
</dbReference>
<dbReference type="InterPro" id="IPR004087">
    <property type="entry name" value="KH_dom"/>
</dbReference>
<comment type="subcellular location">
    <subcellularLocation>
        <location evidence="8">Cytoplasm</location>
    </subcellularLocation>
</comment>
<dbReference type="NCBIfam" id="TIGR03591">
    <property type="entry name" value="polynuc_phos"/>
    <property type="match status" value="1"/>
</dbReference>
<proteinExistence type="inferred from homology"/>
<gene>
    <name evidence="8 10" type="primary">pnp</name>
    <name evidence="10" type="ORF">HGG76_04095</name>
</gene>
<dbReference type="InterPro" id="IPR036612">
    <property type="entry name" value="KH_dom_type_1_sf"/>
</dbReference>
<dbReference type="SMART" id="SM00322">
    <property type="entry name" value="KH"/>
    <property type="match status" value="1"/>
</dbReference>
<dbReference type="EMBL" id="JAAXZB010000001">
    <property type="protein sequence ID" value="NKW09274.1"/>
    <property type="molecule type" value="Genomic_DNA"/>
</dbReference>
<dbReference type="HAMAP" id="MF_01595">
    <property type="entry name" value="PNPase"/>
    <property type="match status" value="1"/>
</dbReference>
<dbReference type="CDD" id="cd02393">
    <property type="entry name" value="KH-I_PNPase"/>
    <property type="match status" value="1"/>
</dbReference>
<dbReference type="EC" id="2.7.7.8" evidence="8"/>
<evidence type="ECO:0000256" key="5">
    <source>
        <dbReference type="ARBA" id="ARBA00022723"/>
    </source>
</evidence>
<evidence type="ECO:0000256" key="1">
    <source>
        <dbReference type="ARBA" id="ARBA00007404"/>
    </source>
</evidence>
<dbReference type="InterPro" id="IPR001247">
    <property type="entry name" value="ExoRNase_PH_dom1"/>
</dbReference>
<dbReference type="Pfam" id="PF00575">
    <property type="entry name" value="S1"/>
    <property type="match status" value="1"/>
</dbReference>
<evidence type="ECO:0000313" key="11">
    <source>
        <dbReference type="Proteomes" id="UP000558475"/>
    </source>
</evidence>
<dbReference type="NCBIfam" id="NF008805">
    <property type="entry name" value="PRK11824.1"/>
    <property type="match status" value="1"/>
</dbReference>
<keyword evidence="4 8" id="KW-0548">Nucleotidyltransferase</keyword>
<dbReference type="FunFam" id="3.30.230.70:FF:000002">
    <property type="entry name" value="Polyribonucleotide nucleotidyltransferase"/>
    <property type="match status" value="1"/>
</dbReference>
<comment type="function">
    <text evidence="8">Involved in mRNA degradation. Catalyzes the phosphorolysis of single-stranded polyribonucleotides processively in the 3'- to 5'-direction.</text>
</comment>
<organism evidence="10 11">
    <name type="scientific">Brucella tritici</name>
    <dbReference type="NCBI Taxonomy" id="94626"/>
    <lineage>
        <taxon>Bacteria</taxon>
        <taxon>Pseudomonadati</taxon>
        <taxon>Pseudomonadota</taxon>
        <taxon>Alphaproteobacteria</taxon>
        <taxon>Hyphomicrobiales</taxon>
        <taxon>Brucellaceae</taxon>
        <taxon>Brucella/Ochrobactrum group</taxon>
        <taxon>Brucella</taxon>
    </lineage>
</organism>
<dbReference type="FunFam" id="3.30.230.70:FF:000001">
    <property type="entry name" value="Polyribonucleotide nucleotidyltransferase"/>
    <property type="match status" value="1"/>
</dbReference>
<dbReference type="PANTHER" id="PTHR11252:SF0">
    <property type="entry name" value="POLYRIBONUCLEOTIDE NUCLEOTIDYLTRANSFERASE 1, MITOCHONDRIAL"/>
    <property type="match status" value="1"/>
</dbReference>
<feature type="domain" description="S1 motif" evidence="9">
    <location>
        <begin position="624"/>
        <end position="692"/>
    </location>
</feature>
<dbReference type="GO" id="GO:0000287">
    <property type="term" value="F:magnesium ion binding"/>
    <property type="evidence" value="ECO:0007669"/>
    <property type="project" value="UniProtKB-UniRule"/>
</dbReference>
<evidence type="ECO:0000256" key="8">
    <source>
        <dbReference type="HAMAP-Rule" id="MF_01595"/>
    </source>
</evidence>
<keyword evidence="6 8" id="KW-0460">Magnesium</keyword>
<evidence type="ECO:0000256" key="3">
    <source>
        <dbReference type="ARBA" id="ARBA00022679"/>
    </source>
</evidence>
<comment type="cofactor">
    <cofactor evidence="8">
        <name>Mg(2+)</name>
        <dbReference type="ChEBI" id="CHEBI:18420"/>
    </cofactor>
</comment>
<dbReference type="GO" id="GO:0000175">
    <property type="term" value="F:3'-5'-RNA exonuclease activity"/>
    <property type="evidence" value="ECO:0007669"/>
    <property type="project" value="TreeGrafter"/>
</dbReference>
<evidence type="ECO:0000256" key="7">
    <source>
        <dbReference type="ARBA" id="ARBA00022884"/>
    </source>
</evidence>
<dbReference type="SUPFAM" id="SSF55666">
    <property type="entry name" value="Ribonuclease PH domain 2-like"/>
    <property type="match status" value="2"/>
</dbReference>
<dbReference type="GO" id="GO:0006402">
    <property type="term" value="P:mRNA catabolic process"/>
    <property type="evidence" value="ECO:0007669"/>
    <property type="project" value="UniProtKB-UniRule"/>
</dbReference>
<keyword evidence="3 8" id="KW-0808">Transferase</keyword>
<dbReference type="GO" id="GO:0006396">
    <property type="term" value="P:RNA processing"/>
    <property type="evidence" value="ECO:0007669"/>
    <property type="project" value="InterPro"/>
</dbReference>
<dbReference type="SUPFAM" id="SSF54791">
    <property type="entry name" value="Eukaryotic type KH-domain (KH-domain type I)"/>
    <property type="match status" value="1"/>
</dbReference>
<dbReference type="CDD" id="cd04472">
    <property type="entry name" value="S1_PNPase"/>
    <property type="match status" value="1"/>
</dbReference>
<dbReference type="PROSITE" id="PS50084">
    <property type="entry name" value="KH_TYPE_1"/>
    <property type="match status" value="1"/>
</dbReference>
<keyword evidence="2 8" id="KW-0963">Cytoplasm</keyword>
<dbReference type="FunFam" id="3.30.1370.10:FF:000001">
    <property type="entry name" value="Polyribonucleotide nucleotidyltransferase"/>
    <property type="match status" value="1"/>
</dbReference>
<dbReference type="AlphaFoldDB" id="A0A7X6FP87"/>
<dbReference type="CDD" id="cd11363">
    <property type="entry name" value="RNase_PH_PNPase_1"/>
    <property type="match status" value="1"/>
</dbReference>
<dbReference type="PANTHER" id="PTHR11252">
    <property type="entry name" value="POLYRIBONUCLEOTIDE NUCLEOTIDYLTRANSFERASE"/>
    <property type="match status" value="1"/>
</dbReference>
<sequence>MFNTHKVEIEWGGRPLTLETGKIARQADGAVLATYGETVVLATVVSAKEPKPGQDFFPLTVNYQEKTYAAGKIPGGYFKREGRPSENETLVSRLIDRPIRPLFVDGYKNDTQVVITVVQHDLENDPDVLSMVAASAALTISGVPFMGPIGGARVGYINGEYVLNPNIDEMPESKLDLVVAGTSEAVLMVESEAQELSEEVMLGAVVFGQKGFQPVIDAIIKLAEVAAKEPRDFQPEDLSDLEAKMLAVVESDLRDAYKITEKQARYAAVDAAKAKAKAHFFPEGDEEPEFSAEKFATVFKHLQAKIVRWNILDTGSRIDGRDLSTVRSIVSEVGLLPRTHGSALFTRGETQAIVVATLGTGEDEQMIDALTGTYKQPFMLHYNFPPYSVGETGRMGSPGRREIGHGKLAWRAIHPMLPAAEQFPYTIRAVSEITESNGSSSMATVCGTSLALMDAGVPLARPVAGIAMGLIKEGERFAVLSDILGDEDHLGDMDFKVAGTENGITSLQMDIKIDGITEEIMKVALEQAKGGRVHILGEMAKALSTSREELGEFAPRIEVMNIPTDKIRDVIGSGGKVIREIVEKTGAKINIEDDGTVKIASSNGKEIEAAKKWIHSIVAEPEVGEIYEGTVVKTADFGAFVNFFGPRDGLVHISQLAADRVAKTTDVVKEGQKVWVKLMGFDERGKVRLSMKVVDQETGKEVVAEKGRSRR</sequence>
<dbReference type="SMART" id="SM00316">
    <property type="entry name" value="S1"/>
    <property type="match status" value="1"/>
</dbReference>
<dbReference type="InterPro" id="IPR003029">
    <property type="entry name" value="S1_domain"/>
</dbReference>
<comment type="catalytic activity">
    <reaction evidence="8">
        <text>RNA(n+1) + phosphate = RNA(n) + a ribonucleoside 5'-diphosphate</text>
        <dbReference type="Rhea" id="RHEA:22096"/>
        <dbReference type="Rhea" id="RHEA-COMP:14527"/>
        <dbReference type="Rhea" id="RHEA-COMP:17342"/>
        <dbReference type="ChEBI" id="CHEBI:43474"/>
        <dbReference type="ChEBI" id="CHEBI:57930"/>
        <dbReference type="ChEBI" id="CHEBI:140395"/>
        <dbReference type="EC" id="2.7.7.8"/>
    </reaction>
</comment>
<dbReference type="FunFam" id="2.40.50.140:FF:000107">
    <property type="entry name" value="Polyribonucleotide nucleotidyltransferase"/>
    <property type="match status" value="1"/>
</dbReference>
<dbReference type="InterPro" id="IPR027408">
    <property type="entry name" value="PNPase/RNase_PH_dom_sf"/>
</dbReference>
<dbReference type="SUPFAM" id="SSF54211">
    <property type="entry name" value="Ribosomal protein S5 domain 2-like"/>
    <property type="match status" value="2"/>
</dbReference>
<dbReference type="GO" id="GO:0005829">
    <property type="term" value="C:cytosol"/>
    <property type="evidence" value="ECO:0007669"/>
    <property type="project" value="TreeGrafter"/>
</dbReference>
<dbReference type="CDD" id="cd11364">
    <property type="entry name" value="RNase_PH_PNPase_2"/>
    <property type="match status" value="1"/>
</dbReference>
<dbReference type="Pfam" id="PF03726">
    <property type="entry name" value="PNPase"/>
    <property type="match status" value="1"/>
</dbReference>
<dbReference type="Gene3D" id="3.30.1370.10">
    <property type="entry name" value="K Homology domain, type 1"/>
    <property type="match status" value="1"/>
</dbReference>
<reference evidence="10 11" key="1">
    <citation type="submission" date="2020-04" db="EMBL/GenBank/DDBJ databases">
        <title>Whole genome sequencing of clinical and environmental type strains of Ochrobactrum.</title>
        <authorList>
            <person name="Dharne M."/>
        </authorList>
    </citation>
    <scope>NUCLEOTIDE SEQUENCE [LARGE SCALE GENOMIC DNA]</scope>
    <source>
        <strain evidence="10 11">DSM 13340</strain>
    </source>
</reference>